<organism evidence="2 3">
    <name type="scientific">Candidatus Jacksonbacteria bacterium RIFCSPLOWO2_02_FULL_44_20</name>
    <dbReference type="NCBI Taxonomy" id="1798460"/>
    <lineage>
        <taxon>Bacteria</taxon>
        <taxon>Candidatus Jacksoniibacteriota</taxon>
    </lineage>
</organism>
<accession>A0A1G2A8E8</accession>
<evidence type="ECO:0000313" key="2">
    <source>
        <dbReference type="EMBL" id="OGY73124.1"/>
    </source>
</evidence>
<dbReference type="InterPro" id="IPR029063">
    <property type="entry name" value="SAM-dependent_MTases_sf"/>
</dbReference>
<evidence type="ECO:0000259" key="1">
    <source>
        <dbReference type="Pfam" id="PF12147"/>
    </source>
</evidence>
<sequence>MEGSIDEGRLMRILPTNTTVEQQLVERLELPRREKVTDQLFWREGEPDTPESWMDCFFKMSPHIVTVLENPNSIDAQKEITQFDEWFRLELQMFAEQIIASDSTITIEQLKKNIVARAAEYIYFSDVLPNKKNLHDVSLELVTSSPNTERIRTSPATGVTLDHIYGYPNWIQKELDDFAGTIKDRSPIDFSDAKILENNNDLITELIHIATDIITLELPISEGTRERLDIVQQLLHEAIIVNREKGKKPVIISLGSGMGRGVLDVVKELQDYIKEAILIDFDQESVAKSQVKAQEYGVQSLCKFLPHDLSKVIGGKQILKDFLGSYGVVVDDGTSVIIECAGMDDYFSSRIRKNFNANIFSMFASHPESFYIVSHIGKAANGNSYPQQNVLESIFRWSKELKVQMYGASRGELIQTFSEASNKTLGQPSHVHLVAEKEDSKKIYHIFMFSNKEADISQIQNNPPLPSL</sequence>
<dbReference type="EMBL" id="MHJU01000017">
    <property type="protein sequence ID" value="OGY73124.1"/>
    <property type="molecule type" value="Genomic_DNA"/>
</dbReference>
<dbReference type="Pfam" id="PF12147">
    <property type="entry name" value="Methyltransf_20"/>
    <property type="match status" value="1"/>
</dbReference>
<dbReference type="Gene3D" id="3.40.50.150">
    <property type="entry name" value="Vaccinia Virus protein VP39"/>
    <property type="match status" value="1"/>
</dbReference>
<name>A0A1G2A8E8_9BACT</name>
<dbReference type="InterPro" id="IPR022744">
    <property type="entry name" value="MeTrfase_dom_put"/>
</dbReference>
<reference evidence="2 3" key="1">
    <citation type="journal article" date="2016" name="Nat. Commun.">
        <title>Thousands of microbial genomes shed light on interconnected biogeochemical processes in an aquifer system.</title>
        <authorList>
            <person name="Anantharaman K."/>
            <person name="Brown C.T."/>
            <person name="Hug L.A."/>
            <person name="Sharon I."/>
            <person name="Castelle C.J."/>
            <person name="Probst A.J."/>
            <person name="Thomas B.C."/>
            <person name="Singh A."/>
            <person name="Wilkins M.J."/>
            <person name="Karaoz U."/>
            <person name="Brodie E.L."/>
            <person name="Williams K.H."/>
            <person name="Hubbard S.S."/>
            <person name="Banfield J.F."/>
        </authorList>
    </citation>
    <scope>NUCLEOTIDE SEQUENCE [LARGE SCALE GENOMIC DNA]</scope>
</reference>
<feature type="domain" description="Methyltransferase" evidence="1">
    <location>
        <begin position="223"/>
        <end position="305"/>
    </location>
</feature>
<dbReference type="AlphaFoldDB" id="A0A1G2A8E8"/>
<comment type="caution">
    <text evidence="2">The sequence shown here is derived from an EMBL/GenBank/DDBJ whole genome shotgun (WGS) entry which is preliminary data.</text>
</comment>
<gene>
    <name evidence="2" type="ORF">A3H61_02870</name>
</gene>
<protein>
    <recommendedName>
        <fullName evidence="1">Methyltransferase domain-containing protein</fullName>
    </recommendedName>
</protein>
<evidence type="ECO:0000313" key="3">
    <source>
        <dbReference type="Proteomes" id="UP000178315"/>
    </source>
</evidence>
<dbReference type="Proteomes" id="UP000178315">
    <property type="component" value="Unassembled WGS sequence"/>
</dbReference>
<proteinExistence type="predicted"/>